<comment type="caution">
    <text evidence="2">The sequence shown here is derived from an EMBL/GenBank/DDBJ whole genome shotgun (WGS) entry which is preliminary data.</text>
</comment>
<dbReference type="EMBL" id="BEZZ01000610">
    <property type="protein sequence ID" value="GCC34573.1"/>
    <property type="molecule type" value="Genomic_DNA"/>
</dbReference>
<evidence type="ECO:0000256" key="1">
    <source>
        <dbReference type="SAM" id="MobiDB-lite"/>
    </source>
</evidence>
<sequence>MRTATDDDGDRRCLSDAPQPNGRGWAVKHPQWGAMIDGSTGPVIGDGAGLALVLGTANKRGAVIDGSFGLLAEEMGTVATVPPMTDNDAR</sequence>
<dbReference type="AlphaFoldDB" id="A0A401SW13"/>
<organism evidence="2 3">
    <name type="scientific">Chiloscyllium punctatum</name>
    <name type="common">Brownbanded bambooshark</name>
    <name type="synonym">Hemiscyllium punctatum</name>
    <dbReference type="NCBI Taxonomy" id="137246"/>
    <lineage>
        <taxon>Eukaryota</taxon>
        <taxon>Metazoa</taxon>
        <taxon>Chordata</taxon>
        <taxon>Craniata</taxon>
        <taxon>Vertebrata</taxon>
        <taxon>Chondrichthyes</taxon>
        <taxon>Elasmobranchii</taxon>
        <taxon>Galeomorphii</taxon>
        <taxon>Galeoidea</taxon>
        <taxon>Orectolobiformes</taxon>
        <taxon>Hemiscylliidae</taxon>
        <taxon>Chiloscyllium</taxon>
    </lineage>
</organism>
<proteinExistence type="predicted"/>
<feature type="region of interest" description="Disordered" evidence="1">
    <location>
        <begin position="1"/>
        <end position="27"/>
    </location>
</feature>
<accession>A0A401SW13</accession>
<reference evidence="2 3" key="1">
    <citation type="journal article" date="2018" name="Nat. Ecol. Evol.">
        <title>Shark genomes provide insights into elasmobranch evolution and the origin of vertebrates.</title>
        <authorList>
            <person name="Hara Y"/>
            <person name="Yamaguchi K"/>
            <person name="Onimaru K"/>
            <person name="Kadota M"/>
            <person name="Koyanagi M"/>
            <person name="Keeley SD"/>
            <person name="Tatsumi K"/>
            <person name="Tanaka K"/>
            <person name="Motone F"/>
            <person name="Kageyama Y"/>
            <person name="Nozu R"/>
            <person name="Adachi N"/>
            <person name="Nishimura O"/>
            <person name="Nakagawa R"/>
            <person name="Tanegashima C"/>
            <person name="Kiyatake I"/>
            <person name="Matsumoto R"/>
            <person name="Murakumo K"/>
            <person name="Nishida K"/>
            <person name="Terakita A"/>
            <person name="Kuratani S"/>
            <person name="Sato K"/>
            <person name="Hyodo S Kuraku.S."/>
        </authorList>
    </citation>
    <scope>NUCLEOTIDE SEQUENCE [LARGE SCALE GENOMIC DNA]</scope>
</reference>
<keyword evidence="3" id="KW-1185">Reference proteome</keyword>
<gene>
    <name evidence="2" type="ORF">chiPu_0013048</name>
</gene>
<dbReference type="Proteomes" id="UP000287033">
    <property type="component" value="Unassembled WGS sequence"/>
</dbReference>
<protein>
    <submittedName>
        <fullName evidence="2">Uncharacterized protein</fullName>
    </submittedName>
</protein>
<evidence type="ECO:0000313" key="2">
    <source>
        <dbReference type="EMBL" id="GCC34573.1"/>
    </source>
</evidence>
<evidence type="ECO:0000313" key="3">
    <source>
        <dbReference type="Proteomes" id="UP000287033"/>
    </source>
</evidence>
<name>A0A401SW13_CHIPU</name>